<dbReference type="Proteomes" id="UP000029641">
    <property type="component" value="Unassembled WGS sequence"/>
</dbReference>
<gene>
    <name evidence="4" type="ORF">CLV33_10337</name>
    <name evidence="1" type="ORF">JCM19301_283</name>
    <name evidence="2" type="ORF">JCM19302_2755</name>
    <name evidence="3" type="ORF">JCM19538_1846</name>
</gene>
<dbReference type="EMBL" id="BBNR01000018">
    <property type="protein sequence ID" value="GAL68343.1"/>
    <property type="molecule type" value="Genomic_DNA"/>
</dbReference>
<evidence type="ECO:0000313" key="6">
    <source>
        <dbReference type="Proteomes" id="UP000030184"/>
    </source>
</evidence>
<reference evidence="6" key="1">
    <citation type="journal article" date="2014" name="Genome Announc.">
        <title>Draft Genome Sequence of Marine Flavobacterium Jejuia pallidilutea Strain 11shimoA1 and Pigmentation Mutants.</title>
        <authorList>
            <person name="Takatani N."/>
            <person name="Nakanishi M."/>
            <person name="Meirelles P."/>
            <person name="Mino S."/>
            <person name="Suda W."/>
            <person name="Oshima K."/>
            <person name="Hattori M."/>
            <person name="Ohkuma M."/>
            <person name="Hosokawa M."/>
            <person name="Miyashita K."/>
            <person name="Thompson F.L."/>
            <person name="Niwa A."/>
            <person name="Sawabe T."/>
            <person name="Sawabe T."/>
        </authorList>
    </citation>
    <scope>NUCLEOTIDE SEQUENCE [LARGE SCALE GENOMIC DNA]</scope>
    <source>
        <strain evidence="6">JCM 19538</strain>
    </source>
</reference>
<reference evidence="4 7" key="2">
    <citation type="submission" date="2018-02" db="EMBL/GenBank/DDBJ databases">
        <title>Genomic Encyclopedia of Archaeal and Bacterial Type Strains, Phase II (KMG-II): from individual species to whole genera.</title>
        <authorList>
            <person name="Goeker M."/>
        </authorList>
    </citation>
    <scope>NUCLEOTIDE SEQUENCE [LARGE SCALE GENOMIC DNA]</scope>
    <source>
        <strain evidence="4 7">DSM 21165</strain>
    </source>
</reference>
<dbReference type="EMBL" id="BBNS01000004">
    <property type="protein sequence ID" value="GAL70180.1"/>
    <property type="molecule type" value="Genomic_DNA"/>
</dbReference>
<comment type="caution">
    <text evidence="2">The sequence shown here is derived from an EMBL/GenBank/DDBJ whole genome shotgun (WGS) entry which is preliminary data.</text>
</comment>
<dbReference type="eggNOG" id="ENOG5032UKA">
    <property type="taxonomic scope" value="Bacteria"/>
</dbReference>
<name>A0A090VZI7_9FLAO</name>
<dbReference type="EMBL" id="PVEO01000003">
    <property type="protein sequence ID" value="PQV49407.1"/>
    <property type="molecule type" value="Genomic_DNA"/>
</dbReference>
<evidence type="ECO:0000313" key="2">
    <source>
        <dbReference type="EMBL" id="GAL70180.1"/>
    </source>
</evidence>
<dbReference type="Proteomes" id="UP000030184">
    <property type="component" value="Unassembled WGS sequence"/>
</dbReference>
<dbReference type="EMBL" id="BBNY01000005">
    <property type="protein sequence ID" value="GAL88857.1"/>
    <property type="molecule type" value="Genomic_DNA"/>
</dbReference>
<protein>
    <submittedName>
        <fullName evidence="2">Uncharacterized protein</fullName>
    </submittedName>
</protein>
<evidence type="ECO:0000313" key="3">
    <source>
        <dbReference type="EMBL" id="GAL88857.1"/>
    </source>
</evidence>
<evidence type="ECO:0000313" key="4">
    <source>
        <dbReference type="EMBL" id="PQV49407.1"/>
    </source>
</evidence>
<dbReference type="Proteomes" id="UP000029646">
    <property type="component" value="Unassembled WGS sequence"/>
</dbReference>
<evidence type="ECO:0000313" key="7">
    <source>
        <dbReference type="Proteomes" id="UP000251545"/>
    </source>
</evidence>
<sequence length="112" mass="13309">MAEDILQLDELLEHAQFHKEEYGDNFFVFLSKHYGELKLDHSKNHQEEQSEHEQLPFQYQGNCALIIAFFQCNSSSHFNPIEVLNITETNFHYFNLYASLHEEELLQPPRHS</sequence>
<evidence type="ECO:0000313" key="5">
    <source>
        <dbReference type="Proteomes" id="UP000029646"/>
    </source>
</evidence>
<dbReference type="AlphaFoldDB" id="A0A090VZI7"/>
<evidence type="ECO:0000313" key="1">
    <source>
        <dbReference type="EMBL" id="GAL68343.1"/>
    </source>
</evidence>
<dbReference type="STRING" id="504487.JCM19538_1846"/>
<keyword evidence="6" id="KW-1185">Reference proteome</keyword>
<organism evidence="2 5">
    <name type="scientific">Jejuia pallidilutea</name>
    <dbReference type="NCBI Taxonomy" id="504487"/>
    <lineage>
        <taxon>Bacteria</taxon>
        <taxon>Pseudomonadati</taxon>
        <taxon>Bacteroidota</taxon>
        <taxon>Flavobacteriia</taxon>
        <taxon>Flavobacteriales</taxon>
        <taxon>Flavobacteriaceae</taxon>
        <taxon>Jejuia</taxon>
    </lineage>
</organism>
<proteinExistence type="predicted"/>
<dbReference type="Proteomes" id="UP000251545">
    <property type="component" value="Unassembled WGS sequence"/>
</dbReference>
<accession>A0A090VZI7</accession>